<name>A0A0D7AVC5_9AGAR</name>
<accession>A0A0D7AVC5</accession>
<protein>
    <submittedName>
        <fullName evidence="3">Uncharacterized protein</fullName>
    </submittedName>
</protein>
<feature type="coiled-coil region" evidence="1">
    <location>
        <begin position="73"/>
        <end position="100"/>
    </location>
</feature>
<sequence length="323" mass="35661">MARDTSTFTTSRAFTPYQPPRTTAPVAGQFADPQPAKKIKKDCGHIDFNDLSSIREACKRHCSSATKKIHSRIAEMTAAYAELTALFEDMKRQKEAVVEEVDLLMDIVEPSRRQSEVVEPKCTPAPDGIDIFGGSHDDNAHTDVLVGTDDTTASLVSDYSSEAEATAPNASGDSFGFFQAHTPSPLPVPVFQPGSQGYYATPSDAIHYEIIRPTPAAYCDPIRDSRHPEYSNEAAARGYSYKDSRTHGYNPYSFGTSQAEKSRRPQSGREIMRAAQKSAVQQSEDPTVQQVASSLDTMYLKPAHDAHHYQSSHWDRPIDWAVQ</sequence>
<reference evidence="3 4" key="1">
    <citation type="journal article" date="2015" name="Fungal Genet. Biol.">
        <title>Evolution of novel wood decay mechanisms in Agaricales revealed by the genome sequences of Fistulina hepatica and Cylindrobasidium torrendii.</title>
        <authorList>
            <person name="Floudas D."/>
            <person name="Held B.W."/>
            <person name="Riley R."/>
            <person name="Nagy L.G."/>
            <person name="Koehler G."/>
            <person name="Ransdell A.S."/>
            <person name="Younus H."/>
            <person name="Chow J."/>
            <person name="Chiniquy J."/>
            <person name="Lipzen A."/>
            <person name="Tritt A."/>
            <person name="Sun H."/>
            <person name="Haridas S."/>
            <person name="LaButti K."/>
            <person name="Ohm R.A."/>
            <person name="Kues U."/>
            <person name="Blanchette R.A."/>
            <person name="Grigoriev I.V."/>
            <person name="Minto R.E."/>
            <person name="Hibbett D.S."/>
        </authorList>
    </citation>
    <scope>NUCLEOTIDE SEQUENCE [LARGE SCALE GENOMIC DNA]</scope>
    <source>
        <strain evidence="3 4">FP15055 ss-10</strain>
    </source>
</reference>
<evidence type="ECO:0000313" key="4">
    <source>
        <dbReference type="Proteomes" id="UP000054007"/>
    </source>
</evidence>
<keyword evidence="4" id="KW-1185">Reference proteome</keyword>
<proteinExistence type="predicted"/>
<dbReference type="AlphaFoldDB" id="A0A0D7AVC5"/>
<feature type="compositionally biased region" description="Polar residues" evidence="2">
    <location>
        <begin position="1"/>
        <end position="13"/>
    </location>
</feature>
<dbReference type="EMBL" id="KN880795">
    <property type="protein sequence ID" value="KIY62333.1"/>
    <property type="molecule type" value="Genomic_DNA"/>
</dbReference>
<dbReference type="Proteomes" id="UP000054007">
    <property type="component" value="Unassembled WGS sequence"/>
</dbReference>
<keyword evidence="1" id="KW-0175">Coiled coil</keyword>
<feature type="region of interest" description="Disordered" evidence="2">
    <location>
        <begin position="249"/>
        <end position="268"/>
    </location>
</feature>
<feature type="region of interest" description="Disordered" evidence="2">
    <location>
        <begin position="1"/>
        <end position="29"/>
    </location>
</feature>
<organism evidence="3 4">
    <name type="scientific">Cylindrobasidium torrendii FP15055 ss-10</name>
    <dbReference type="NCBI Taxonomy" id="1314674"/>
    <lineage>
        <taxon>Eukaryota</taxon>
        <taxon>Fungi</taxon>
        <taxon>Dikarya</taxon>
        <taxon>Basidiomycota</taxon>
        <taxon>Agaricomycotina</taxon>
        <taxon>Agaricomycetes</taxon>
        <taxon>Agaricomycetidae</taxon>
        <taxon>Agaricales</taxon>
        <taxon>Marasmiineae</taxon>
        <taxon>Physalacriaceae</taxon>
        <taxon>Cylindrobasidium</taxon>
    </lineage>
</organism>
<evidence type="ECO:0000313" key="3">
    <source>
        <dbReference type="EMBL" id="KIY62333.1"/>
    </source>
</evidence>
<evidence type="ECO:0000256" key="2">
    <source>
        <dbReference type="SAM" id="MobiDB-lite"/>
    </source>
</evidence>
<evidence type="ECO:0000256" key="1">
    <source>
        <dbReference type="SAM" id="Coils"/>
    </source>
</evidence>
<gene>
    <name evidence="3" type="ORF">CYLTODRAFT_459076</name>
</gene>